<keyword evidence="3" id="KW-1185">Reference proteome</keyword>
<evidence type="ECO:0000313" key="2">
    <source>
        <dbReference type="EMBL" id="KAL1634197.1"/>
    </source>
</evidence>
<proteinExistence type="predicted"/>
<dbReference type="InterPro" id="IPR012337">
    <property type="entry name" value="RNaseH-like_sf"/>
</dbReference>
<protein>
    <submittedName>
        <fullName evidence="2">Uncharacterized protein</fullName>
    </submittedName>
</protein>
<feature type="compositionally biased region" description="Basic and acidic residues" evidence="1">
    <location>
        <begin position="1021"/>
        <end position="1047"/>
    </location>
</feature>
<feature type="compositionally biased region" description="Basic residues" evidence="1">
    <location>
        <begin position="978"/>
        <end position="988"/>
    </location>
</feature>
<evidence type="ECO:0000256" key="1">
    <source>
        <dbReference type="SAM" id="MobiDB-lite"/>
    </source>
</evidence>
<accession>A0ABR3T3X1</accession>
<comment type="caution">
    <text evidence="2">The sequence shown here is derived from an EMBL/GenBank/DDBJ whole genome shotgun (WGS) entry which is preliminary data.</text>
</comment>
<feature type="compositionally biased region" description="Basic and acidic residues" evidence="1">
    <location>
        <begin position="989"/>
        <end position="1002"/>
    </location>
</feature>
<feature type="compositionally biased region" description="Basic and acidic residues" evidence="1">
    <location>
        <begin position="933"/>
        <end position="947"/>
    </location>
</feature>
<dbReference type="EMBL" id="JAJVDC020000017">
    <property type="protein sequence ID" value="KAL1634197.1"/>
    <property type="molecule type" value="Genomic_DNA"/>
</dbReference>
<dbReference type="SUPFAM" id="SSF53098">
    <property type="entry name" value="Ribonuclease H-like"/>
    <property type="match status" value="1"/>
</dbReference>
<organism evidence="2 3">
    <name type="scientific">Neofusicoccum ribis</name>
    <dbReference type="NCBI Taxonomy" id="45134"/>
    <lineage>
        <taxon>Eukaryota</taxon>
        <taxon>Fungi</taxon>
        <taxon>Dikarya</taxon>
        <taxon>Ascomycota</taxon>
        <taxon>Pezizomycotina</taxon>
        <taxon>Dothideomycetes</taxon>
        <taxon>Dothideomycetes incertae sedis</taxon>
        <taxon>Botryosphaeriales</taxon>
        <taxon>Botryosphaeriaceae</taxon>
        <taxon>Neofusicoccum</taxon>
    </lineage>
</organism>
<reference evidence="2 3" key="1">
    <citation type="submission" date="2024-02" db="EMBL/GenBank/DDBJ databases">
        <title>De novo assembly and annotation of 12 fungi associated with fruit tree decline syndrome in Ontario, Canada.</title>
        <authorList>
            <person name="Sulman M."/>
            <person name="Ellouze W."/>
            <person name="Ilyukhin E."/>
        </authorList>
    </citation>
    <scope>NUCLEOTIDE SEQUENCE [LARGE SCALE GENOMIC DNA]</scope>
    <source>
        <strain evidence="2 3">M1-105</strain>
    </source>
</reference>
<name>A0ABR3T3X1_9PEZI</name>
<evidence type="ECO:0000313" key="3">
    <source>
        <dbReference type="Proteomes" id="UP001521116"/>
    </source>
</evidence>
<dbReference type="InterPro" id="IPR036397">
    <property type="entry name" value="RNaseH_sf"/>
</dbReference>
<feature type="region of interest" description="Disordered" evidence="1">
    <location>
        <begin position="1"/>
        <end position="23"/>
    </location>
</feature>
<dbReference type="Gene3D" id="3.30.420.10">
    <property type="entry name" value="Ribonuclease H-like superfamily/Ribonuclease H"/>
    <property type="match status" value="1"/>
</dbReference>
<sequence length="1194" mass="136637">MRKVREAQEKKDAEDCKQKAQDDLAARVRDAARRKEEAARLAEEEAAARRLKWRLWLRACMKARQDVASLSSDVKGNWTELQRIQRETKAANQRRMQRIADRRIAPVVTRYTELAAAIQDWTSEVGAVRARHAERARKVKQLRCQRADAVSALRSTFAEIRDAISGECQRRDQEKSKLEDEFKDILDEIKAATKSMQLARALRAEGRRTLAKWKNVAYGYLTIAFETCGTLAAATNQLKKGLEQSEAYLTLLEQASSAVQHTSSLNFPPTVRQRLVLVEDQYGHLIPDVDRLICQPRRRMQISLEARLESFQSDTLEMAKLAHDLNLILEKSRYLGFNTKEGSLRTHILEIDHRLTREIVDTRELLKGLRRSWEARERSSAFQTRKEKARAAAHAYRTCEMLAIRMKYISVYMRPDFNGLSQRYMLIMNLEKADLSAMRTERIMSLMHKASRYVTSSNQLVIEYETLLGKHGFQFAPSHLADSRRGILKDLHGYSTFWRSVRVIIDGLDDVVSRRSEELAKSGELEHIRKHLVQYTEARLRKSWEPHSFFEIYDPSIAPPYVLKSFMEMWPEQHLDTGRDLVLGLVKNTLESMKRASPAKKVHLQRIRLQYEKILRWGKEFASNPTRKVPKWLEWAGREFPRLYFLDKSAVKKIRVSESRKLWFSHKLYRLAPGSEGINLPRRPSSSYHENAASGADSIKNLRGKFIGFDMRWNQDATPKDGPHANASLIMLAREANIDIFHLARHPTRDGRVEIAEEMVTILESPTVIKVCVDAREKCNRLRDYLGVNPQGFLDLEDVHHGLQELRLDRPVPRQPLSFNDLTIKHLRCSLHARVLDNTIDFTQPLHRSTRRSMEDSVYACVALWHEMNKKGQARQLADQMVSAHPLNEDSTRTLSSMDANETGDDLPGNAAENLSQEDPSRDTEGTGAAESNGKEEEAEPAEKDKAPSSSSRSRAKARRKASAVAGTRGDFWAQQKPKSRPHQRKDIKKIPDVVPEDKRDPPPIPDRIVTVAVEGSDEGGEGRVDEREGGWRGEREVGSKSERLEESDCVMGTKDEPEVESKSVKLEESDGMMEMKGEPEMDSKSMKLEGSERLESKKLEESDGVMEIKDKPEVEFKSVKLEGSDIVMGLKDEQKVEFKSVKLEGSGCVTGLKDEQEVEFKRVQLDREAVDDKRENVPVRYIRISNGRMSETR</sequence>
<dbReference type="Proteomes" id="UP001521116">
    <property type="component" value="Unassembled WGS sequence"/>
</dbReference>
<feature type="region of interest" description="Disordered" evidence="1">
    <location>
        <begin position="888"/>
        <end position="1106"/>
    </location>
</feature>
<feature type="compositionally biased region" description="Basic and acidic residues" evidence="1">
    <location>
        <begin position="1054"/>
        <end position="1106"/>
    </location>
</feature>
<gene>
    <name evidence="2" type="ORF">SLS56_002501</name>
</gene>